<feature type="signal peptide" evidence="1">
    <location>
        <begin position="1"/>
        <end position="28"/>
    </location>
</feature>
<protein>
    <submittedName>
        <fullName evidence="2">Peptidase inhibitor family I36</fullName>
    </submittedName>
</protein>
<reference evidence="3" key="1">
    <citation type="submission" date="2016-10" db="EMBL/GenBank/DDBJ databases">
        <authorList>
            <person name="Varghese N."/>
            <person name="Submissions S."/>
        </authorList>
    </citation>
    <scope>NUCLEOTIDE SEQUENCE [LARGE SCALE GENOMIC DNA]</scope>
    <source>
        <strain evidence="3">CGMCC 4.5579</strain>
    </source>
</reference>
<dbReference type="AlphaFoldDB" id="A0A1I5UKV4"/>
<keyword evidence="3" id="KW-1185">Reference proteome</keyword>
<dbReference type="OrthoDB" id="5196292at2"/>
<keyword evidence="1" id="KW-0732">Signal</keyword>
<dbReference type="Proteomes" id="UP000198727">
    <property type="component" value="Unassembled WGS sequence"/>
</dbReference>
<evidence type="ECO:0000313" key="2">
    <source>
        <dbReference type="EMBL" id="SFP95875.1"/>
    </source>
</evidence>
<dbReference type="RefSeq" id="WP_092530857.1">
    <property type="nucleotide sequence ID" value="NZ_FOWW01000004.1"/>
</dbReference>
<evidence type="ECO:0000256" key="1">
    <source>
        <dbReference type="SAM" id="SignalP"/>
    </source>
</evidence>
<organism evidence="2 3">
    <name type="scientific">Amycolatopsis arida</name>
    <dbReference type="NCBI Taxonomy" id="587909"/>
    <lineage>
        <taxon>Bacteria</taxon>
        <taxon>Bacillati</taxon>
        <taxon>Actinomycetota</taxon>
        <taxon>Actinomycetes</taxon>
        <taxon>Pseudonocardiales</taxon>
        <taxon>Pseudonocardiaceae</taxon>
        <taxon>Amycolatopsis</taxon>
    </lineage>
</organism>
<proteinExistence type="predicted"/>
<dbReference type="Pfam" id="PF03995">
    <property type="entry name" value="Inhibitor_I36"/>
    <property type="match status" value="1"/>
</dbReference>
<name>A0A1I5UKV4_9PSEU</name>
<gene>
    <name evidence="2" type="ORF">SAMN05421810_10410</name>
</gene>
<evidence type="ECO:0000313" key="3">
    <source>
        <dbReference type="Proteomes" id="UP000198727"/>
    </source>
</evidence>
<accession>A0A1I5UKV4</accession>
<feature type="chain" id="PRO_5011447907" evidence="1">
    <location>
        <begin position="29"/>
        <end position="131"/>
    </location>
</feature>
<sequence>MMRKIPRLSRALALTGLALLAGAGPVSAAPAAPDPVTPPGFDCAPGEFCAWASELYAGTPARYDLRNTNPEECVPLSEGIAAKSFVNRIDRDVTVYQDEDCATEADFTTYPGGGTFVPQAPFLVRAIQIWN</sequence>
<dbReference type="EMBL" id="FOWW01000004">
    <property type="protein sequence ID" value="SFP95875.1"/>
    <property type="molecule type" value="Genomic_DNA"/>
</dbReference>